<dbReference type="Proteomes" id="UP000252517">
    <property type="component" value="Unassembled WGS sequence"/>
</dbReference>
<gene>
    <name evidence="1" type="ORF">TH25_15335</name>
</gene>
<proteinExistence type="predicted"/>
<dbReference type="EMBL" id="JPWH01000012">
    <property type="protein sequence ID" value="RCK47651.1"/>
    <property type="molecule type" value="Genomic_DNA"/>
</dbReference>
<dbReference type="Gene3D" id="3.30.530.20">
    <property type="match status" value="1"/>
</dbReference>
<evidence type="ECO:0000313" key="1">
    <source>
        <dbReference type="EMBL" id="RCK47651.1"/>
    </source>
</evidence>
<evidence type="ECO:0000313" key="2">
    <source>
        <dbReference type="Proteomes" id="UP000252517"/>
    </source>
</evidence>
<name>A0A367X4H0_9PROT</name>
<evidence type="ECO:0008006" key="3">
    <source>
        <dbReference type="Google" id="ProtNLM"/>
    </source>
</evidence>
<dbReference type="InterPro" id="IPR023393">
    <property type="entry name" value="START-like_dom_sf"/>
</dbReference>
<comment type="caution">
    <text evidence="1">The sequence shown here is derived from an EMBL/GenBank/DDBJ whole genome shotgun (WGS) entry which is preliminary data.</text>
</comment>
<organism evidence="1 2">
    <name type="scientific">Thalassospira profundimaris</name>
    <dbReference type="NCBI Taxonomy" id="502049"/>
    <lineage>
        <taxon>Bacteria</taxon>
        <taxon>Pseudomonadati</taxon>
        <taxon>Pseudomonadota</taxon>
        <taxon>Alphaproteobacteria</taxon>
        <taxon>Rhodospirillales</taxon>
        <taxon>Thalassospiraceae</taxon>
        <taxon>Thalassospira</taxon>
    </lineage>
</organism>
<reference evidence="1 2" key="1">
    <citation type="submission" date="2014-07" db="EMBL/GenBank/DDBJ databases">
        <title>Draft genome sequence of Thalassospira profundimaris S25-3-2.</title>
        <authorList>
            <person name="Lai Q."/>
            <person name="Shao Z."/>
        </authorList>
    </citation>
    <scope>NUCLEOTIDE SEQUENCE [LARGE SCALE GENOMIC DNA]</scope>
    <source>
        <strain evidence="1 2">S25-3-2</strain>
    </source>
</reference>
<dbReference type="AlphaFoldDB" id="A0A367X4H0"/>
<sequence>MEYSLDAPCEKVWRAISIAEIRESWLPGANLRHAKPVQHIAGEEITYQMRDTAPPYLESTVTFRLIPTGDNSTQLRIIHDLTDARCAPAPKAANSNTPEMMRAA</sequence>
<protein>
    <recommendedName>
        <fullName evidence="3">Polyketide cyclase</fullName>
    </recommendedName>
</protein>
<dbReference type="SUPFAM" id="SSF55961">
    <property type="entry name" value="Bet v1-like"/>
    <property type="match status" value="1"/>
</dbReference>
<accession>A0A367X4H0</accession>